<feature type="non-terminal residue" evidence="1">
    <location>
        <position position="1"/>
    </location>
</feature>
<evidence type="ECO:0000313" key="2">
    <source>
        <dbReference type="Proteomes" id="UP000593561"/>
    </source>
</evidence>
<comment type="caution">
    <text evidence="1">The sequence shown here is derived from an EMBL/GenBank/DDBJ whole genome shotgun (WGS) entry which is preliminary data.</text>
</comment>
<gene>
    <name evidence="1" type="ORF">Godav_013558</name>
</gene>
<organism evidence="1 2">
    <name type="scientific">Gossypium davidsonii</name>
    <name type="common">Davidson's cotton</name>
    <name type="synonym">Gossypium klotzschianum subsp. davidsonii</name>
    <dbReference type="NCBI Taxonomy" id="34287"/>
    <lineage>
        <taxon>Eukaryota</taxon>
        <taxon>Viridiplantae</taxon>
        <taxon>Streptophyta</taxon>
        <taxon>Embryophyta</taxon>
        <taxon>Tracheophyta</taxon>
        <taxon>Spermatophyta</taxon>
        <taxon>Magnoliopsida</taxon>
        <taxon>eudicotyledons</taxon>
        <taxon>Gunneridae</taxon>
        <taxon>Pentapetalae</taxon>
        <taxon>rosids</taxon>
        <taxon>malvids</taxon>
        <taxon>Malvales</taxon>
        <taxon>Malvaceae</taxon>
        <taxon>Malvoideae</taxon>
        <taxon>Gossypium</taxon>
    </lineage>
</organism>
<dbReference type="EMBL" id="JABFAC010000005">
    <property type="protein sequence ID" value="MBA0613040.1"/>
    <property type="molecule type" value="Genomic_DNA"/>
</dbReference>
<accession>A0A7J8RHM3</accession>
<sequence>MTLVVGKDMETMSFARTFSNIGLEYGNQDPMLVNCNNEYDKETPHLYGEVMSMEVEGFDDDFLCSMFDYLVGRESEAKVFLAK</sequence>
<reference evidence="1 2" key="1">
    <citation type="journal article" date="2019" name="Genome Biol. Evol.">
        <title>Insights into the evolution of the New World diploid cottons (Gossypium, subgenus Houzingenia) based on genome sequencing.</title>
        <authorList>
            <person name="Grover C.E."/>
            <person name="Arick M.A. 2nd"/>
            <person name="Thrash A."/>
            <person name="Conover J.L."/>
            <person name="Sanders W.S."/>
            <person name="Peterson D.G."/>
            <person name="Frelichowski J.E."/>
            <person name="Scheffler J.A."/>
            <person name="Scheffler B.E."/>
            <person name="Wendel J.F."/>
        </authorList>
    </citation>
    <scope>NUCLEOTIDE SEQUENCE [LARGE SCALE GENOMIC DNA]</scope>
    <source>
        <strain evidence="1">27</strain>
        <tissue evidence="1">Leaf</tissue>
    </source>
</reference>
<dbReference type="AlphaFoldDB" id="A0A7J8RHM3"/>
<protein>
    <submittedName>
        <fullName evidence="1">Uncharacterized protein</fullName>
    </submittedName>
</protein>
<proteinExistence type="predicted"/>
<keyword evidence="2" id="KW-1185">Reference proteome</keyword>
<name>A0A7J8RHM3_GOSDV</name>
<dbReference type="Proteomes" id="UP000593561">
    <property type="component" value="Unassembled WGS sequence"/>
</dbReference>
<evidence type="ECO:0000313" key="1">
    <source>
        <dbReference type="EMBL" id="MBA0613040.1"/>
    </source>
</evidence>